<keyword evidence="5" id="KW-1185">Reference proteome</keyword>
<evidence type="ECO:0000256" key="1">
    <source>
        <dbReference type="ARBA" id="ARBA00022737"/>
    </source>
</evidence>
<evidence type="ECO:0000313" key="4">
    <source>
        <dbReference type="EMBL" id="KAK1700327.1"/>
    </source>
</evidence>
<reference evidence="4" key="1">
    <citation type="submission" date="2021-06" db="EMBL/GenBank/DDBJ databases">
        <title>Comparative genomics, transcriptomics and evolutionary studies reveal genomic signatures of adaptation to plant cell wall in hemibiotrophic fungi.</title>
        <authorList>
            <consortium name="DOE Joint Genome Institute"/>
            <person name="Baroncelli R."/>
            <person name="Diaz J.F."/>
            <person name="Benocci T."/>
            <person name="Peng M."/>
            <person name="Battaglia E."/>
            <person name="Haridas S."/>
            <person name="Andreopoulos W."/>
            <person name="Labutti K."/>
            <person name="Pangilinan J."/>
            <person name="Floch G.L."/>
            <person name="Makela M.R."/>
            <person name="Henrissat B."/>
            <person name="Grigoriev I.V."/>
            <person name="Crouch J.A."/>
            <person name="De Vries R.P."/>
            <person name="Sukno S.A."/>
            <person name="Thon M.R."/>
        </authorList>
    </citation>
    <scope>NUCLEOTIDE SEQUENCE</scope>
    <source>
        <strain evidence="4">CBS 193.32</strain>
    </source>
</reference>
<keyword evidence="2" id="KW-0408">Iron</keyword>
<dbReference type="Pfam" id="PF01344">
    <property type="entry name" value="Kelch_1"/>
    <property type="match status" value="1"/>
</dbReference>
<organism evidence="4 5">
    <name type="scientific">Colletotrichum godetiae</name>
    <dbReference type="NCBI Taxonomy" id="1209918"/>
    <lineage>
        <taxon>Eukaryota</taxon>
        <taxon>Fungi</taxon>
        <taxon>Dikarya</taxon>
        <taxon>Ascomycota</taxon>
        <taxon>Pezizomycotina</taxon>
        <taxon>Sordariomycetes</taxon>
        <taxon>Hypocreomycetidae</taxon>
        <taxon>Glomerellales</taxon>
        <taxon>Glomerellaceae</taxon>
        <taxon>Colletotrichum</taxon>
        <taxon>Colletotrichum acutatum species complex</taxon>
    </lineage>
</organism>
<dbReference type="GO" id="GO:0019760">
    <property type="term" value="P:glucosinolate metabolic process"/>
    <property type="evidence" value="ECO:0007669"/>
    <property type="project" value="UniProtKB-ARBA"/>
</dbReference>
<evidence type="ECO:0000313" key="5">
    <source>
        <dbReference type="Proteomes" id="UP001224890"/>
    </source>
</evidence>
<proteinExistence type="predicted"/>
<feature type="compositionally biased region" description="Basic and acidic residues" evidence="3">
    <location>
        <begin position="125"/>
        <end position="135"/>
    </location>
</feature>
<sequence length="592" mass="62852">MESFGALKRRTTEILQSLPQNLPNMPNMPNVKRPSLSSGTGPKPMKGTWERIDVPPLARSSHTVNVVNGSAYVFGGEVNPREPVDNDVHVIRLPYNSAGADYYKIKSAPAKQYTPPADPEPAPKQTEEKIVKEEQPEASGDVEEKAALKEQLLDDVSLASPGVTGEEEEEYSSLGAGEQTTNALPTAADKGKGPALPEPPALGNVPGPRVGHATAVIGSRIFLYGGRGGPDMAPLEEAGRVWVFDTRTNSWSFLDPVPPAPGVTNLPMPSPRSYHSAAATERPRDFAPKHARAKQTWRAWAQGDSADVGIPQAPIVGHAAANATDEEDDGYGTLFVHAGCLANGERTNDLWAFDVRSRVWSQLPSAPGPARGGAAITVSKSRLFRFGGYDGKGEIGGQLDFIHLEMDTFDDGVSKGEIAVHGRGGWQSIAQGAGATVAAGAGAGEQEIHLVPGQTWPGHRSVAGLEAVTVGAGREYLLLIMGEREPSADGHAGAGAMWDDVWAFQVPPLGMTAASVRDAMLQAIGRPTGEGKWTRLSMEPYDDDNDDGEPAPRGWFGAAAMGDVEEAGVVVWGGLSSENKRLRDGWILRIPE</sequence>
<dbReference type="AlphaFoldDB" id="A0AAJ0B268"/>
<dbReference type="GeneID" id="85457986"/>
<feature type="compositionally biased region" description="Basic and acidic residues" evidence="3">
    <location>
        <begin position="142"/>
        <end position="152"/>
    </location>
</feature>
<dbReference type="Gene3D" id="2.120.10.80">
    <property type="entry name" value="Kelch-type beta propeller"/>
    <property type="match status" value="3"/>
</dbReference>
<dbReference type="InterPro" id="IPR006652">
    <property type="entry name" value="Kelch_1"/>
</dbReference>
<dbReference type="RefSeq" id="XP_060436084.1">
    <property type="nucleotide sequence ID" value="XM_060573460.1"/>
</dbReference>
<dbReference type="PANTHER" id="PTHR47435:SF4">
    <property type="entry name" value="KELCH REPEAT PROTEIN (AFU_ORTHOLOGUE AFUA_5G12780)"/>
    <property type="match status" value="1"/>
</dbReference>
<evidence type="ECO:0000256" key="2">
    <source>
        <dbReference type="ARBA" id="ARBA00023004"/>
    </source>
</evidence>
<feature type="region of interest" description="Disordered" evidence="3">
    <location>
        <begin position="107"/>
        <end position="205"/>
    </location>
</feature>
<feature type="compositionally biased region" description="Low complexity" evidence="3">
    <location>
        <begin position="18"/>
        <end position="30"/>
    </location>
</feature>
<dbReference type="PANTHER" id="PTHR47435">
    <property type="entry name" value="KELCH REPEAT PROTEIN (AFU_ORTHOLOGUE AFUA_5G12780)"/>
    <property type="match status" value="1"/>
</dbReference>
<protein>
    <submittedName>
        <fullName evidence="4">Kelch domain-containing protein</fullName>
    </submittedName>
</protein>
<dbReference type="EMBL" id="JAHMHR010000002">
    <property type="protein sequence ID" value="KAK1700327.1"/>
    <property type="molecule type" value="Genomic_DNA"/>
</dbReference>
<keyword evidence="1" id="KW-0677">Repeat</keyword>
<dbReference type="SUPFAM" id="SSF117281">
    <property type="entry name" value="Kelch motif"/>
    <property type="match status" value="2"/>
</dbReference>
<accession>A0AAJ0B268</accession>
<name>A0AAJ0B268_9PEZI</name>
<feature type="region of interest" description="Disordered" evidence="3">
    <location>
        <begin position="1"/>
        <end position="46"/>
    </location>
</feature>
<comment type="caution">
    <text evidence="4">The sequence shown here is derived from an EMBL/GenBank/DDBJ whole genome shotgun (WGS) entry which is preliminary data.</text>
</comment>
<dbReference type="Proteomes" id="UP001224890">
    <property type="component" value="Unassembled WGS sequence"/>
</dbReference>
<dbReference type="InterPro" id="IPR015915">
    <property type="entry name" value="Kelch-typ_b-propeller"/>
</dbReference>
<gene>
    <name evidence="4" type="ORF">BDP55DRAFT_642534</name>
</gene>
<evidence type="ECO:0000256" key="3">
    <source>
        <dbReference type="SAM" id="MobiDB-lite"/>
    </source>
</evidence>